<dbReference type="SUPFAM" id="SSF50891">
    <property type="entry name" value="Cyclophilin-like"/>
    <property type="match status" value="1"/>
</dbReference>
<sequence>METLNPPKLRISMGAQVLTATLYDNAAARDFAALLPLTLSLQDYAGTEKISDLPARLSTQGAPTGHTPAAGDLAYYAPWGNLALFYRPFRHSAGLVVLGKLEGDVEVFRAAGPVMVKLELLP</sequence>
<dbReference type="InterPro" id="IPR029000">
    <property type="entry name" value="Cyclophilin-like_dom_sf"/>
</dbReference>
<dbReference type="Proteomes" id="UP000305517">
    <property type="component" value="Unassembled WGS sequence"/>
</dbReference>
<name>A0A5R8WNC6_9BACT</name>
<dbReference type="OrthoDB" id="9806505at2"/>
<dbReference type="InterPro" id="IPR041183">
    <property type="entry name" value="Cyclophilin-like"/>
</dbReference>
<feature type="domain" description="Cyclophilin-like" evidence="1">
    <location>
        <begin position="11"/>
        <end position="119"/>
    </location>
</feature>
<protein>
    <recommendedName>
        <fullName evidence="1">Cyclophilin-like domain-containing protein</fullName>
    </recommendedName>
</protein>
<proteinExistence type="predicted"/>
<organism evidence="2 3">
    <name type="scientific">Hymenobacter jeollabukensis</name>
    <dbReference type="NCBI Taxonomy" id="2025313"/>
    <lineage>
        <taxon>Bacteria</taxon>
        <taxon>Pseudomonadati</taxon>
        <taxon>Bacteroidota</taxon>
        <taxon>Cytophagia</taxon>
        <taxon>Cytophagales</taxon>
        <taxon>Hymenobacteraceae</taxon>
        <taxon>Hymenobacter</taxon>
    </lineage>
</organism>
<dbReference type="RefSeq" id="WP_138079484.1">
    <property type="nucleotide sequence ID" value="NZ_VAJM01000008.1"/>
</dbReference>
<comment type="caution">
    <text evidence="2">The sequence shown here is derived from an EMBL/GenBank/DDBJ whole genome shotgun (WGS) entry which is preliminary data.</text>
</comment>
<keyword evidence="3" id="KW-1185">Reference proteome</keyword>
<evidence type="ECO:0000313" key="2">
    <source>
        <dbReference type="EMBL" id="TLM91215.1"/>
    </source>
</evidence>
<gene>
    <name evidence="2" type="ORF">FDY95_16625</name>
</gene>
<accession>A0A5R8WNC6</accession>
<evidence type="ECO:0000313" key="3">
    <source>
        <dbReference type="Proteomes" id="UP000305517"/>
    </source>
</evidence>
<dbReference type="Pfam" id="PF18050">
    <property type="entry name" value="Cyclophil_like2"/>
    <property type="match status" value="1"/>
</dbReference>
<evidence type="ECO:0000259" key="1">
    <source>
        <dbReference type="Pfam" id="PF18050"/>
    </source>
</evidence>
<dbReference type="AlphaFoldDB" id="A0A5R8WNC6"/>
<reference evidence="2 3" key="1">
    <citation type="submission" date="2019-05" db="EMBL/GenBank/DDBJ databases">
        <title>Hymenobacter edaphi sp. nov., isolated from abandoned arsenic-contaminated farmland soil.</title>
        <authorList>
            <person name="Nie L."/>
        </authorList>
    </citation>
    <scope>NUCLEOTIDE SEQUENCE [LARGE SCALE GENOMIC DNA]</scope>
    <source>
        <strain evidence="2 3">1-3-3-8</strain>
    </source>
</reference>
<dbReference type="EMBL" id="VAJM01000008">
    <property type="protein sequence ID" value="TLM91215.1"/>
    <property type="molecule type" value="Genomic_DNA"/>
</dbReference>
<dbReference type="Gene3D" id="2.40.100.20">
    <property type="match status" value="1"/>
</dbReference>